<dbReference type="InterPro" id="IPR045339">
    <property type="entry name" value="DUF6534"/>
</dbReference>
<dbReference type="EMBL" id="CAVNYO010000466">
    <property type="protein sequence ID" value="CAK5283263.1"/>
    <property type="molecule type" value="Genomic_DNA"/>
</dbReference>
<dbReference type="Proteomes" id="UP001295794">
    <property type="component" value="Unassembled WGS sequence"/>
</dbReference>
<keyword evidence="1" id="KW-0812">Transmembrane</keyword>
<gene>
    <name evidence="3" type="ORF">MYCIT1_LOCUS35674</name>
</gene>
<feature type="transmembrane region" description="Helical" evidence="1">
    <location>
        <begin position="211"/>
        <end position="234"/>
    </location>
</feature>
<evidence type="ECO:0000256" key="1">
    <source>
        <dbReference type="SAM" id="Phobius"/>
    </source>
</evidence>
<sequence length="351" mass="38728">MPGAMTARVSLADTLGAILMGVIFSALIYGISSLHGFFYLHKFHHYDPWLLKAAVGSIWLLDTLHLVFAIWAIFFYTVFCFGKPAALLEIHWAAKIVVVLSVVIVLLVQVFYVYRVWRLSGLKKRGVVSIAIVAVLCGAAFGLLLAVKTVQASSFLELSRPDLSVATQASFAVATAVDFAIAGTMCYYLYSSKRVIPRIRGSRLHVAINTVIHYTICSGLLTSVTSLACLITFITLPRTLIFFALSFILTKCYVLSLFTLLNLRRGKSLTPDATRQAGESSNSYSMGYRRNGTTHHLDVCPIFVPLLFSRSPYDVKTMHDRPVVVGVHVDVERGIDPVLDIDGNLKASTDW</sequence>
<feature type="transmembrane region" description="Helical" evidence="1">
    <location>
        <begin position="15"/>
        <end position="41"/>
    </location>
</feature>
<organism evidence="3 4">
    <name type="scientific">Mycena citricolor</name>
    <dbReference type="NCBI Taxonomy" id="2018698"/>
    <lineage>
        <taxon>Eukaryota</taxon>
        <taxon>Fungi</taxon>
        <taxon>Dikarya</taxon>
        <taxon>Basidiomycota</taxon>
        <taxon>Agaricomycotina</taxon>
        <taxon>Agaricomycetes</taxon>
        <taxon>Agaricomycetidae</taxon>
        <taxon>Agaricales</taxon>
        <taxon>Marasmiineae</taxon>
        <taxon>Mycenaceae</taxon>
        <taxon>Mycena</taxon>
    </lineage>
</organism>
<evidence type="ECO:0000259" key="2">
    <source>
        <dbReference type="Pfam" id="PF20152"/>
    </source>
</evidence>
<evidence type="ECO:0000313" key="4">
    <source>
        <dbReference type="Proteomes" id="UP001295794"/>
    </source>
</evidence>
<keyword evidence="4" id="KW-1185">Reference proteome</keyword>
<feature type="transmembrane region" description="Helical" evidence="1">
    <location>
        <begin position="53"/>
        <end position="78"/>
    </location>
</feature>
<dbReference type="PANTHER" id="PTHR40465:SF1">
    <property type="entry name" value="DUF6534 DOMAIN-CONTAINING PROTEIN"/>
    <property type="match status" value="1"/>
</dbReference>
<feature type="transmembrane region" description="Helical" evidence="1">
    <location>
        <begin position="167"/>
        <end position="190"/>
    </location>
</feature>
<feature type="transmembrane region" description="Helical" evidence="1">
    <location>
        <begin position="240"/>
        <end position="261"/>
    </location>
</feature>
<proteinExistence type="predicted"/>
<keyword evidence="1" id="KW-0472">Membrane</keyword>
<feature type="transmembrane region" description="Helical" evidence="1">
    <location>
        <begin position="90"/>
        <end position="114"/>
    </location>
</feature>
<name>A0AAD2HZ49_9AGAR</name>
<comment type="caution">
    <text evidence="3">The sequence shown here is derived from an EMBL/GenBank/DDBJ whole genome shotgun (WGS) entry which is preliminary data.</text>
</comment>
<dbReference type="Pfam" id="PF20152">
    <property type="entry name" value="DUF6534"/>
    <property type="match status" value="1"/>
</dbReference>
<keyword evidence="1" id="KW-1133">Transmembrane helix</keyword>
<evidence type="ECO:0000313" key="3">
    <source>
        <dbReference type="EMBL" id="CAK5283263.1"/>
    </source>
</evidence>
<feature type="domain" description="DUF6534" evidence="2">
    <location>
        <begin position="174"/>
        <end position="265"/>
    </location>
</feature>
<reference evidence="3" key="1">
    <citation type="submission" date="2023-11" db="EMBL/GenBank/DDBJ databases">
        <authorList>
            <person name="De Vega J J."/>
            <person name="De Vega J J."/>
        </authorList>
    </citation>
    <scope>NUCLEOTIDE SEQUENCE</scope>
</reference>
<feature type="transmembrane region" description="Helical" evidence="1">
    <location>
        <begin position="126"/>
        <end position="147"/>
    </location>
</feature>
<protein>
    <recommendedName>
        <fullName evidence="2">DUF6534 domain-containing protein</fullName>
    </recommendedName>
</protein>
<dbReference type="PANTHER" id="PTHR40465">
    <property type="entry name" value="CHROMOSOME 1, WHOLE GENOME SHOTGUN SEQUENCE"/>
    <property type="match status" value="1"/>
</dbReference>
<accession>A0AAD2HZ49</accession>
<dbReference type="AlphaFoldDB" id="A0AAD2HZ49"/>